<dbReference type="InterPro" id="IPR023214">
    <property type="entry name" value="HAD_sf"/>
</dbReference>
<comment type="subcellular location">
    <subcellularLocation>
        <location evidence="1 7">Cytoplasm</location>
    </subcellularLocation>
</comment>
<feature type="binding site" evidence="11">
    <location>
        <position position="9"/>
    </location>
    <ligand>
        <name>Mg(2+)</name>
        <dbReference type="ChEBI" id="CHEBI:18420"/>
    </ligand>
</feature>
<feature type="active site" description="Nucleophile" evidence="8">
    <location>
        <position position="11"/>
    </location>
</feature>
<dbReference type="GO" id="GO:0016791">
    <property type="term" value="F:phosphatase activity"/>
    <property type="evidence" value="ECO:0007669"/>
    <property type="project" value="InterPro"/>
</dbReference>
<dbReference type="PANTHER" id="PTHR42891:SF1">
    <property type="entry name" value="D-GLYCERO-BETA-D-MANNO-HEPTOSE-1,7-BISPHOSPHATE 7-PHOSPHATASE"/>
    <property type="match status" value="1"/>
</dbReference>
<feature type="active site" description="Nucleophile" evidence="8">
    <location>
        <position position="9"/>
    </location>
</feature>
<keyword evidence="3 11" id="KW-0479">Metal-binding</keyword>
<protein>
    <recommendedName>
        <fullName evidence="6 7">D,D-heptose 1,7-bisphosphate phosphatase</fullName>
        <ecNumber evidence="7">3.1.3.-</ecNumber>
    </recommendedName>
</protein>
<keyword evidence="4 7" id="KW-0378">Hydrolase</keyword>
<dbReference type="GO" id="GO:0046872">
    <property type="term" value="F:metal ion binding"/>
    <property type="evidence" value="ECO:0007669"/>
    <property type="project" value="UniProtKB-KW"/>
</dbReference>
<feature type="binding site" evidence="9">
    <location>
        <begin position="101"/>
        <end position="102"/>
    </location>
    <ligand>
        <name>substrate</name>
    </ligand>
</feature>
<comment type="similarity">
    <text evidence="7">Belongs to the gmhB family.</text>
</comment>
<evidence type="ECO:0000256" key="6">
    <source>
        <dbReference type="ARBA" id="ARBA00031828"/>
    </source>
</evidence>
<feature type="binding site" evidence="9">
    <location>
        <begin position="17"/>
        <end position="20"/>
    </location>
    <ligand>
        <name>substrate</name>
    </ligand>
</feature>
<keyword evidence="11" id="KW-0460">Magnesium</keyword>
<dbReference type="PIRSF" id="PIRSF004682">
    <property type="entry name" value="GmhB"/>
    <property type="match status" value="1"/>
</dbReference>
<keyword evidence="2 7" id="KW-0963">Cytoplasm</keyword>
<evidence type="ECO:0000256" key="3">
    <source>
        <dbReference type="ARBA" id="ARBA00022723"/>
    </source>
</evidence>
<evidence type="ECO:0000256" key="2">
    <source>
        <dbReference type="ARBA" id="ARBA00022490"/>
    </source>
</evidence>
<dbReference type="NCBIfam" id="TIGR01656">
    <property type="entry name" value="Histidinol-ppas"/>
    <property type="match status" value="1"/>
</dbReference>
<dbReference type="GO" id="GO:0005975">
    <property type="term" value="P:carbohydrate metabolic process"/>
    <property type="evidence" value="ECO:0007669"/>
    <property type="project" value="InterPro"/>
</dbReference>
<keyword evidence="5 7" id="KW-0119">Carbohydrate metabolism</keyword>
<organism evidence="12">
    <name type="scientific">Thermodesulfobacterium geofontis</name>
    <dbReference type="NCBI Taxonomy" id="1295609"/>
    <lineage>
        <taxon>Bacteria</taxon>
        <taxon>Pseudomonadati</taxon>
        <taxon>Thermodesulfobacteriota</taxon>
        <taxon>Thermodesulfobacteria</taxon>
        <taxon>Thermodesulfobacteriales</taxon>
        <taxon>Thermodesulfobacteriaceae</taxon>
        <taxon>Thermodesulfobacterium</taxon>
    </lineage>
</organism>
<evidence type="ECO:0000256" key="1">
    <source>
        <dbReference type="ARBA" id="ARBA00004496"/>
    </source>
</evidence>
<feature type="site" description="Stabilizes the phosphoryl group" evidence="10">
    <location>
        <position position="102"/>
    </location>
</feature>
<dbReference type="EC" id="3.1.3.-" evidence="7"/>
<feature type="binding site" evidence="11">
    <location>
        <position position="90"/>
    </location>
    <ligand>
        <name>Zn(2+)</name>
        <dbReference type="ChEBI" id="CHEBI:29105"/>
    </ligand>
</feature>
<evidence type="ECO:0000256" key="10">
    <source>
        <dbReference type="PIRSR" id="PIRSR004682-3"/>
    </source>
</evidence>
<feature type="binding site" evidence="11">
    <location>
        <position position="128"/>
    </location>
    <ligand>
        <name>Mg(2+)</name>
        <dbReference type="ChEBI" id="CHEBI:18420"/>
    </ligand>
</feature>
<gene>
    <name evidence="12" type="ORF">ENT66_05540</name>
</gene>
<dbReference type="SUPFAM" id="SSF56784">
    <property type="entry name" value="HAD-like"/>
    <property type="match status" value="1"/>
</dbReference>
<evidence type="ECO:0000256" key="7">
    <source>
        <dbReference type="PIRNR" id="PIRNR004682"/>
    </source>
</evidence>
<feature type="binding site" evidence="11">
    <location>
        <position position="98"/>
    </location>
    <ligand>
        <name>Zn(2+)</name>
        <dbReference type="ChEBI" id="CHEBI:29105"/>
    </ligand>
</feature>
<feature type="binding site" evidence="9">
    <location>
        <begin position="9"/>
        <end position="11"/>
    </location>
    <ligand>
        <name>substrate</name>
    </ligand>
</feature>
<evidence type="ECO:0000313" key="12">
    <source>
        <dbReference type="EMBL" id="HGQ85789.1"/>
    </source>
</evidence>
<evidence type="ECO:0000256" key="11">
    <source>
        <dbReference type="PIRSR" id="PIRSR004682-4"/>
    </source>
</evidence>
<comment type="caution">
    <text evidence="12">The sequence shown here is derived from an EMBL/GenBank/DDBJ whole genome shotgun (WGS) entry which is preliminary data.</text>
</comment>
<evidence type="ECO:0000256" key="9">
    <source>
        <dbReference type="PIRSR" id="PIRSR004682-2"/>
    </source>
</evidence>
<feature type="binding site" evidence="11">
    <location>
        <position position="100"/>
    </location>
    <ligand>
        <name>Zn(2+)</name>
        <dbReference type="ChEBI" id="CHEBI:29105"/>
    </ligand>
</feature>
<accession>A0A7C4JR36</accession>
<keyword evidence="11" id="KW-0862">Zinc</keyword>
<sequence length="187" mass="21153">MKEPAVFLDRDGTINEEMGYINDLSRLRILPGVAIALKLLKSYGFKLIVVSNQSGPARGYFPKELVFETNELLQKRLKKKGVSIDDFFICFHHPEENCFCRKPKPGLILQALEKYSIDLERSYLIGDKIIDIETAQNAGIKGILVLTGYGKGELKYVAPQKGIFPYFVAKDLKSAAEFIIKDCFQKK</sequence>
<dbReference type="InterPro" id="IPR006549">
    <property type="entry name" value="HAD-SF_hydro_IIIA"/>
</dbReference>
<dbReference type="GO" id="GO:0005737">
    <property type="term" value="C:cytoplasm"/>
    <property type="evidence" value="ECO:0007669"/>
    <property type="project" value="UniProtKB-SubCell"/>
</dbReference>
<dbReference type="NCBIfam" id="TIGR01662">
    <property type="entry name" value="HAD-SF-IIIA"/>
    <property type="match status" value="1"/>
</dbReference>
<feature type="binding site" evidence="11">
    <location>
        <position position="11"/>
    </location>
    <ligand>
        <name>Mg(2+)</name>
        <dbReference type="ChEBI" id="CHEBI:18420"/>
    </ligand>
</feature>
<dbReference type="AlphaFoldDB" id="A0A7C4JR36"/>
<dbReference type="Gene3D" id="3.40.50.1000">
    <property type="entry name" value="HAD superfamily/HAD-like"/>
    <property type="match status" value="1"/>
</dbReference>
<comment type="cofactor">
    <cofactor evidence="11">
        <name>Mg(2+)</name>
        <dbReference type="ChEBI" id="CHEBI:18420"/>
    </cofactor>
</comment>
<dbReference type="PANTHER" id="PTHR42891">
    <property type="entry name" value="D-GLYCERO-BETA-D-MANNO-HEPTOSE-1,7-BISPHOSPHATE 7-PHOSPHATASE"/>
    <property type="match status" value="1"/>
</dbReference>
<comment type="cofactor">
    <cofactor evidence="11">
        <name>Zn(2+)</name>
        <dbReference type="ChEBI" id="CHEBI:29105"/>
    </cofactor>
</comment>
<feature type="binding site" evidence="11">
    <location>
        <position position="127"/>
    </location>
    <ligand>
        <name>Mg(2+)</name>
        <dbReference type="ChEBI" id="CHEBI:18420"/>
    </ligand>
</feature>
<feature type="site" description="Contributes to substrate recognition" evidence="10">
    <location>
        <position position="101"/>
    </location>
</feature>
<dbReference type="InterPro" id="IPR004446">
    <property type="entry name" value="Heptose_bisP_phosphatase"/>
</dbReference>
<dbReference type="Pfam" id="PF13242">
    <property type="entry name" value="Hydrolase_like"/>
    <property type="match status" value="1"/>
</dbReference>
<feature type="site" description="Stabilizes the phosphoryl group" evidence="10">
    <location>
        <position position="51"/>
    </location>
</feature>
<dbReference type="InterPro" id="IPR036412">
    <property type="entry name" value="HAD-like_sf"/>
</dbReference>
<dbReference type="CDD" id="cd07503">
    <property type="entry name" value="HAD_HisB-N"/>
    <property type="match status" value="1"/>
</dbReference>
<evidence type="ECO:0000256" key="8">
    <source>
        <dbReference type="PIRSR" id="PIRSR004682-1"/>
    </source>
</evidence>
<feature type="binding site" evidence="9">
    <location>
        <position position="128"/>
    </location>
    <ligand>
        <name>substrate</name>
    </ligand>
</feature>
<proteinExistence type="inferred from homology"/>
<evidence type="ECO:0000256" key="4">
    <source>
        <dbReference type="ARBA" id="ARBA00022801"/>
    </source>
</evidence>
<dbReference type="EMBL" id="DSZN01000094">
    <property type="protein sequence ID" value="HGQ85789.1"/>
    <property type="molecule type" value="Genomic_DNA"/>
</dbReference>
<evidence type="ECO:0000256" key="5">
    <source>
        <dbReference type="ARBA" id="ARBA00023277"/>
    </source>
</evidence>
<feature type="binding site" evidence="11">
    <location>
        <position position="92"/>
    </location>
    <ligand>
        <name>Zn(2+)</name>
        <dbReference type="ChEBI" id="CHEBI:29105"/>
    </ligand>
</feature>
<name>A0A7C4JR36_9BACT</name>
<dbReference type="InterPro" id="IPR006543">
    <property type="entry name" value="Histidinol-phos"/>
</dbReference>
<feature type="binding site" evidence="9">
    <location>
        <begin position="51"/>
        <end position="54"/>
    </location>
    <ligand>
        <name>substrate</name>
    </ligand>
</feature>
<reference evidence="12" key="1">
    <citation type="journal article" date="2020" name="mSystems">
        <title>Genome- and Community-Level Interaction Insights into Carbon Utilization and Element Cycling Functions of Hydrothermarchaeota in Hydrothermal Sediment.</title>
        <authorList>
            <person name="Zhou Z."/>
            <person name="Liu Y."/>
            <person name="Xu W."/>
            <person name="Pan J."/>
            <person name="Luo Z.H."/>
            <person name="Li M."/>
        </authorList>
    </citation>
    <scope>NUCLEOTIDE SEQUENCE [LARGE SCALE GENOMIC DNA]</scope>
    <source>
        <strain evidence="12">SpSt-6</strain>
    </source>
</reference>